<dbReference type="Pfam" id="PF01794">
    <property type="entry name" value="Ferric_reduct"/>
    <property type="match status" value="1"/>
</dbReference>
<dbReference type="SUPFAM" id="SSF52343">
    <property type="entry name" value="Ferredoxin reductase-like, C-terminal NADP-linked domain"/>
    <property type="match status" value="1"/>
</dbReference>
<dbReference type="Proteomes" id="UP000332933">
    <property type="component" value="Unassembled WGS sequence"/>
</dbReference>
<feature type="transmembrane region" description="Helical" evidence="6">
    <location>
        <begin position="562"/>
        <end position="579"/>
    </location>
</feature>
<feature type="transmembrane region" description="Helical" evidence="6">
    <location>
        <begin position="394"/>
        <end position="412"/>
    </location>
</feature>
<reference evidence="12 13" key="1">
    <citation type="submission" date="2019-03" db="EMBL/GenBank/DDBJ databases">
        <authorList>
            <person name="Gaulin E."/>
            <person name="Dumas B."/>
        </authorList>
    </citation>
    <scope>NUCLEOTIDE SEQUENCE [LARGE SCALE GENOMIC DNA]</scope>
    <source>
        <strain evidence="12">CBS 568.67</strain>
    </source>
</reference>
<feature type="domain" description="FAD-binding 8" evidence="9">
    <location>
        <begin position="471"/>
        <end position="554"/>
    </location>
</feature>
<dbReference type="InterPro" id="IPR039261">
    <property type="entry name" value="FNR_nucleotide-bd"/>
</dbReference>
<dbReference type="InterPro" id="IPR050369">
    <property type="entry name" value="RBOH/FRE"/>
</dbReference>
<dbReference type="Gene3D" id="3.40.50.80">
    <property type="entry name" value="Nucleotide-binding domain of ferredoxin-NADP reductase (FNR) module"/>
    <property type="match status" value="1"/>
</dbReference>
<feature type="transmembrane region" description="Helical" evidence="6">
    <location>
        <begin position="199"/>
        <end position="219"/>
    </location>
</feature>
<keyword evidence="7" id="KW-0732">Signal</keyword>
<feature type="transmembrane region" description="Helical" evidence="6">
    <location>
        <begin position="365"/>
        <end position="382"/>
    </location>
</feature>
<dbReference type="InterPro" id="IPR013130">
    <property type="entry name" value="Fe3_Rdtase_TM_dom"/>
</dbReference>
<protein>
    <submittedName>
        <fullName evidence="12">Aste57867_4240 protein</fullName>
    </submittedName>
</protein>
<evidence type="ECO:0000256" key="1">
    <source>
        <dbReference type="ARBA" id="ARBA00004141"/>
    </source>
</evidence>
<proteinExistence type="predicted"/>
<feature type="domain" description="Ferric reductase NAD binding" evidence="10">
    <location>
        <begin position="560"/>
        <end position="621"/>
    </location>
</feature>
<dbReference type="AlphaFoldDB" id="A0A485KCF5"/>
<dbReference type="InterPro" id="IPR013112">
    <property type="entry name" value="FAD-bd_8"/>
</dbReference>
<dbReference type="OrthoDB" id="167398at2759"/>
<feature type="transmembrane region" description="Helical" evidence="6">
    <location>
        <begin position="256"/>
        <end position="274"/>
    </location>
</feature>
<dbReference type="Pfam" id="PF08030">
    <property type="entry name" value="NAD_binding_6"/>
    <property type="match status" value="1"/>
</dbReference>
<feature type="chain" id="PRO_5036355383" evidence="7">
    <location>
        <begin position="23"/>
        <end position="692"/>
    </location>
</feature>
<feature type="domain" description="Ferric oxidoreductase" evidence="8">
    <location>
        <begin position="291"/>
        <end position="407"/>
    </location>
</feature>
<dbReference type="GO" id="GO:0016491">
    <property type="term" value="F:oxidoreductase activity"/>
    <property type="evidence" value="ECO:0007669"/>
    <property type="project" value="UniProtKB-KW"/>
</dbReference>
<comment type="subcellular location">
    <subcellularLocation>
        <location evidence="1">Membrane</location>
        <topology evidence="1">Multi-pass membrane protein</topology>
    </subcellularLocation>
</comment>
<dbReference type="GO" id="GO:0005886">
    <property type="term" value="C:plasma membrane"/>
    <property type="evidence" value="ECO:0007669"/>
    <property type="project" value="TreeGrafter"/>
</dbReference>
<dbReference type="PANTHER" id="PTHR11972">
    <property type="entry name" value="NADPH OXIDASE"/>
    <property type="match status" value="1"/>
</dbReference>
<dbReference type="SFLD" id="SFLDG01168">
    <property type="entry name" value="Ferric_reductase_subgroup_(FRE"/>
    <property type="match status" value="1"/>
</dbReference>
<name>A0A485KCF5_9STRA</name>
<dbReference type="EMBL" id="CAADRA010000952">
    <property type="protein sequence ID" value="VFT81356.1"/>
    <property type="molecule type" value="Genomic_DNA"/>
</dbReference>
<evidence type="ECO:0000313" key="13">
    <source>
        <dbReference type="Proteomes" id="UP000332933"/>
    </source>
</evidence>
<feature type="transmembrane region" description="Helical" evidence="6">
    <location>
        <begin position="328"/>
        <end position="345"/>
    </location>
</feature>
<dbReference type="SFLD" id="SFLDS00052">
    <property type="entry name" value="Ferric_Reductase_Domain"/>
    <property type="match status" value="1"/>
</dbReference>
<dbReference type="PANTHER" id="PTHR11972:SF69">
    <property type="entry name" value="FERRIC REDUCTION OXIDASE 6-RELATED"/>
    <property type="match status" value="1"/>
</dbReference>
<keyword evidence="2 6" id="KW-0812">Transmembrane</keyword>
<accession>A0A485KCF5</accession>
<dbReference type="InterPro" id="IPR013121">
    <property type="entry name" value="Fe_red_NAD-bd_6"/>
</dbReference>
<evidence type="ECO:0000256" key="2">
    <source>
        <dbReference type="ARBA" id="ARBA00022692"/>
    </source>
</evidence>
<evidence type="ECO:0000256" key="7">
    <source>
        <dbReference type="SAM" id="SignalP"/>
    </source>
</evidence>
<keyword evidence="4" id="KW-0560">Oxidoreductase</keyword>
<evidence type="ECO:0000256" key="5">
    <source>
        <dbReference type="ARBA" id="ARBA00023136"/>
    </source>
</evidence>
<evidence type="ECO:0000256" key="4">
    <source>
        <dbReference type="ARBA" id="ARBA00023002"/>
    </source>
</evidence>
<evidence type="ECO:0000313" key="11">
    <source>
        <dbReference type="EMBL" id="KAF0713718.1"/>
    </source>
</evidence>
<dbReference type="CDD" id="cd06186">
    <property type="entry name" value="NOX_Duox_like_FAD_NADP"/>
    <property type="match status" value="1"/>
</dbReference>
<evidence type="ECO:0000259" key="10">
    <source>
        <dbReference type="Pfam" id="PF08030"/>
    </source>
</evidence>
<keyword evidence="3 6" id="KW-1133">Transmembrane helix</keyword>
<keyword evidence="5 6" id="KW-0472">Membrane</keyword>
<evidence type="ECO:0000259" key="8">
    <source>
        <dbReference type="Pfam" id="PF01794"/>
    </source>
</evidence>
<evidence type="ECO:0000256" key="3">
    <source>
        <dbReference type="ARBA" id="ARBA00022989"/>
    </source>
</evidence>
<evidence type="ECO:0000256" key="6">
    <source>
        <dbReference type="SAM" id="Phobius"/>
    </source>
</evidence>
<evidence type="ECO:0000313" key="12">
    <source>
        <dbReference type="EMBL" id="VFT81356.1"/>
    </source>
</evidence>
<feature type="transmembrane region" description="Helical" evidence="6">
    <location>
        <begin position="286"/>
        <end position="307"/>
    </location>
</feature>
<sequence>MLFYLPWQLLGLLALCCRPIAASICADPHFAAQPIVPLGPMFIRSLVGNSTVCIQVLFSSSSASYVSIAIAETPYMVNTPATNAVVFDTSSASTFLAIIQSYESRDLPLQSDTEASLKPFQGGVLNGQISFTFERPLAAATIYDVPIDPSTAICIQWAYSNREWPSKHSNYGSANILLGAPTIAAALANDGVLTSSTPAIAAITLALMVLLGLGVTHVAKRTALAKVLYHKSVCAPAKRHDPWCAQPWANMKLGEAGVVLLYIGCLVLVIAQVNNQFNALSAGHRLALISGHLSLVALVFLLLPIARGKHWELIFGASYERILKFHRWLGRLCFLTGALHLIVVISNETQLTGTAGYGPQQVVSLFGLLAFICFATMTVGAYDPFRRAYYNDFVLCHRVAAIIGIFFVILHSRTVGNAMILPLAVYGLSFLARVVAAFANTATASTKPTTNCDDSPNSRSVLLTLPVTAKSTKWAQEANACAYFWVNIASVSLIEWHPFSAIVTPDGNSIAFCIKAMSADRFADKVVRAVTTAASSGTDCKLTLRLDGPHGKPSLDVDDYDVLVLVAGGIGITPLLSLINRARHRAKANNNSAVEYYLHWVVRSPHELILVESLMFPIPTNVKTMFNVTHANESGHILCQTGDGVAYVADGPVLDEFINVERYHHQRVGVLACGPPVLVHNVEWHSHSCMRV</sequence>
<gene>
    <name evidence="12" type="primary">Aste57867_4240</name>
    <name evidence="11" type="ORF">As57867_004229</name>
    <name evidence="12" type="ORF">ASTE57867_4240</name>
</gene>
<dbReference type="EMBL" id="VJMH01000952">
    <property type="protein sequence ID" value="KAF0713718.1"/>
    <property type="molecule type" value="Genomic_DNA"/>
</dbReference>
<feature type="transmembrane region" description="Helical" evidence="6">
    <location>
        <begin position="480"/>
        <end position="499"/>
    </location>
</feature>
<dbReference type="Pfam" id="PF08022">
    <property type="entry name" value="FAD_binding_8"/>
    <property type="match status" value="1"/>
</dbReference>
<feature type="transmembrane region" description="Helical" evidence="6">
    <location>
        <begin position="418"/>
        <end position="439"/>
    </location>
</feature>
<organism evidence="12 13">
    <name type="scientific">Aphanomyces stellatus</name>
    <dbReference type="NCBI Taxonomy" id="120398"/>
    <lineage>
        <taxon>Eukaryota</taxon>
        <taxon>Sar</taxon>
        <taxon>Stramenopiles</taxon>
        <taxon>Oomycota</taxon>
        <taxon>Saprolegniomycetes</taxon>
        <taxon>Saprolegniales</taxon>
        <taxon>Verrucalvaceae</taxon>
        <taxon>Aphanomyces</taxon>
    </lineage>
</organism>
<feature type="signal peptide" evidence="7">
    <location>
        <begin position="1"/>
        <end position="22"/>
    </location>
</feature>
<evidence type="ECO:0000259" key="9">
    <source>
        <dbReference type="Pfam" id="PF08022"/>
    </source>
</evidence>
<keyword evidence="13" id="KW-1185">Reference proteome</keyword>
<reference evidence="11" key="2">
    <citation type="submission" date="2019-06" db="EMBL/GenBank/DDBJ databases">
        <title>Genomics analysis of Aphanomyces spp. identifies a new class of oomycete effector associated with host adaptation.</title>
        <authorList>
            <person name="Gaulin E."/>
        </authorList>
    </citation>
    <scope>NUCLEOTIDE SEQUENCE</scope>
    <source>
        <strain evidence="11">CBS 578.67</strain>
    </source>
</reference>